<proteinExistence type="predicted"/>
<sequence>MYGGGNILKYEGWNVGSTIRRLRKEKNMTIEELSEAVGKSPSHIAQIEQGSRRLGINLLYELITVLETDANTILVVHRKNSDLSIDKELMKLTPKVRIYFQKQFLNMIEEFPIK</sequence>
<evidence type="ECO:0000256" key="1">
    <source>
        <dbReference type="ARBA" id="ARBA00023125"/>
    </source>
</evidence>
<comment type="caution">
    <text evidence="3">The sequence shown here is derived from an EMBL/GenBank/DDBJ whole genome shotgun (WGS) entry which is preliminary data.</text>
</comment>
<dbReference type="RefSeq" id="WP_118379295.1">
    <property type="nucleotide sequence ID" value="NZ_CABJDQ010000002.1"/>
</dbReference>
<dbReference type="PANTHER" id="PTHR46797:SF1">
    <property type="entry name" value="METHYLPHOSPHONATE SYNTHASE"/>
    <property type="match status" value="1"/>
</dbReference>
<dbReference type="Pfam" id="PF01381">
    <property type="entry name" value="HTH_3"/>
    <property type="match status" value="1"/>
</dbReference>
<dbReference type="Gene3D" id="1.10.260.40">
    <property type="entry name" value="lambda repressor-like DNA-binding domains"/>
    <property type="match status" value="1"/>
</dbReference>
<dbReference type="GO" id="GO:0003700">
    <property type="term" value="F:DNA-binding transcription factor activity"/>
    <property type="evidence" value="ECO:0007669"/>
    <property type="project" value="TreeGrafter"/>
</dbReference>
<dbReference type="InterPro" id="IPR050807">
    <property type="entry name" value="TransReg_Diox_bact_type"/>
</dbReference>
<dbReference type="AlphaFoldDB" id="A0A415LF27"/>
<accession>A0A415LF27</accession>
<organism evidence="3 4">
    <name type="scientific">Eubacterium ventriosum</name>
    <dbReference type="NCBI Taxonomy" id="39496"/>
    <lineage>
        <taxon>Bacteria</taxon>
        <taxon>Bacillati</taxon>
        <taxon>Bacillota</taxon>
        <taxon>Clostridia</taxon>
        <taxon>Eubacteriales</taxon>
        <taxon>Eubacteriaceae</taxon>
        <taxon>Eubacterium</taxon>
    </lineage>
</organism>
<dbReference type="PANTHER" id="PTHR46797">
    <property type="entry name" value="HTH-TYPE TRANSCRIPTIONAL REGULATOR"/>
    <property type="match status" value="1"/>
</dbReference>
<dbReference type="Proteomes" id="UP000283314">
    <property type="component" value="Unassembled WGS sequence"/>
</dbReference>
<evidence type="ECO:0000313" key="4">
    <source>
        <dbReference type="Proteomes" id="UP000283314"/>
    </source>
</evidence>
<dbReference type="GO" id="GO:0003677">
    <property type="term" value="F:DNA binding"/>
    <property type="evidence" value="ECO:0007669"/>
    <property type="project" value="UniProtKB-KW"/>
</dbReference>
<dbReference type="CDD" id="cd00093">
    <property type="entry name" value="HTH_XRE"/>
    <property type="match status" value="1"/>
</dbReference>
<dbReference type="GeneID" id="66466198"/>
<dbReference type="InterPro" id="IPR001387">
    <property type="entry name" value="Cro/C1-type_HTH"/>
</dbReference>
<reference evidence="3 4" key="1">
    <citation type="submission" date="2018-08" db="EMBL/GenBank/DDBJ databases">
        <title>A genome reference for cultivated species of the human gut microbiota.</title>
        <authorList>
            <person name="Zou Y."/>
            <person name="Xue W."/>
            <person name="Luo G."/>
        </authorList>
    </citation>
    <scope>NUCLEOTIDE SEQUENCE [LARGE SCALE GENOMIC DNA]</scope>
    <source>
        <strain evidence="3 4">AF37-4</strain>
    </source>
</reference>
<gene>
    <name evidence="3" type="ORF">DW018_02985</name>
</gene>
<dbReference type="InterPro" id="IPR010982">
    <property type="entry name" value="Lambda_DNA-bd_dom_sf"/>
</dbReference>
<dbReference type="SUPFAM" id="SSF47413">
    <property type="entry name" value="lambda repressor-like DNA-binding domains"/>
    <property type="match status" value="1"/>
</dbReference>
<dbReference type="EMBL" id="QROT01000002">
    <property type="protein sequence ID" value="RHL47102.1"/>
    <property type="molecule type" value="Genomic_DNA"/>
</dbReference>
<protein>
    <submittedName>
        <fullName evidence="3">XRE family transcriptional regulator</fullName>
    </submittedName>
</protein>
<dbReference type="SMART" id="SM00530">
    <property type="entry name" value="HTH_XRE"/>
    <property type="match status" value="1"/>
</dbReference>
<name>A0A415LF27_9FIRM</name>
<keyword evidence="1" id="KW-0238">DNA-binding</keyword>
<feature type="domain" description="HTH cro/C1-type" evidence="2">
    <location>
        <begin position="19"/>
        <end position="73"/>
    </location>
</feature>
<dbReference type="PROSITE" id="PS50943">
    <property type="entry name" value="HTH_CROC1"/>
    <property type="match status" value="1"/>
</dbReference>
<evidence type="ECO:0000313" key="3">
    <source>
        <dbReference type="EMBL" id="RHL47102.1"/>
    </source>
</evidence>
<evidence type="ECO:0000259" key="2">
    <source>
        <dbReference type="PROSITE" id="PS50943"/>
    </source>
</evidence>
<dbReference type="GO" id="GO:0005829">
    <property type="term" value="C:cytosol"/>
    <property type="evidence" value="ECO:0007669"/>
    <property type="project" value="TreeGrafter"/>
</dbReference>